<name>A0A9P8UMP6_9PEZI</name>
<dbReference type="RefSeq" id="XP_045959764.1">
    <property type="nucleotide sequence ID" value="XM_046102492.1"/>
</dbReference>
<protein>
    <submittedName>
        <fullName evidence="2">Uncharacterized protein</fullName>
    </submittedName>
</protein>
<evidence type="ECO:0000256" key="1">
    <source>
        <dbReference type="SAM" id="MobiDB-lite"/>
    </source>
</evidence>
<evidence type="ECO:0000313" key="3">
    <source>
        <dbReference type="Proteomes" id="UP000758603"/>
    </source>
</evidence>
<feature type="region of interest" description="Disordered" evidence="1">
    <location>
        <begin position="126"/>
        <end position="150"/>
    </location>
</feature>
<keyword evidence="3" id="KW-1185">Reference proteome</keyword>
<proteinExistence type="predicted"/>
<dbReference type="Proteomes" id="UP000758603">
    <property type="component" value="Unassembled WGS sequence"/>
</dbReference>
<gene>
    <name evidence="2" type="ORF">BKA67DRAFT_560861</name>
</gene>
<sequence length="150" mass="15589">MTSGAVPLPLVISMMPTLATPTASMMAVPTLAMAVTIPVVLASTAAKKVTTRWTVLSLESCDAAIARRKVTPSVLAQIPIAPLRRSASSLASATPAAKKVIVLPIAPTSRPWSARTVEKRVIKCPSARVPASSTAPTLPTSTPRLLGRRS</sequence>
<dbReference type="GeneID" id="70131384"/>
<evidence type="ECO:0000313" key="2">
    <source>
        <dbReference type="EMBL" id="KAH6655499.1"/>
    </source>
</evidence>
<dbReference type="AlphaFoldDB" id="A0A9P8UMP6"/>
<accession>A0A9P8UMP6</accession>
<reference evidence="2" key="1">
    <citation type="journal article" date="2021" name="Nat. Commun.">
        <title>Genetic determinants of endophytism in the Arabidopsis root mycobiome.</title>
        <authorList>
            <person name="Mesny F."/>
            <person name="Miyauchi S."/>
            <person name="Thiergart T."/>
            <person name="Pickel B."/>
            <person name="Atanasova L."/>
            <person name="Karlsson M."/>
            <person name="Huettel B."/>
            <person name="Barry K.W."/>
            <person name="Haridas S."/>
            <person name="Chen C."/>
            <person name="Bauer D."/>
            <person name="Andreopoulos W."/>
            <person name="Pangilinan J."/>
            <person name="LaButti K."/>
            <person name="Riley R."/>
            <person name="Lipzen A."/>
            <person name="Clum A."/>
            <person name="Drula E."/>
            <person name="Henrissat B."/>
            <person name="Kohler A."/>
            <person name="Grigoriev I.V."/>
            <person name="Martin F.M."/>
            <person name="Hacquard S."/>
        </authorList>
    </citation>
    <scope>NUCLEOTIDE SEQUENCE</scope>
    <source>
        <strain evidence="2">MPI-SDFR-AT-0073</strain>
    </source>
</reference>
<comment type="caution">
    <text evidence="2">The sequence shown here is derived from an EMBL/GenBank/DDBJ whole genome shotgun (WGS) entry which is preliminary data.</text>
</comment>
<feature type="compositionally biased region" description="Low complexity" evidence="1">
    <location>
        <begin position="130"/>
        <end position="150"/>
    </location>
</feature>
<organism evidence="2 3">
    <name type="scientific">Truncatella angustata</name>
    <dbReference type="NCBI Taxonomy" id="152316"/>
    <lineage>
        <taxon>Eukaryota</taxon>
        <taxon>Fungi</taxon>
        <taxon>Dikarya</taxon>
        <taxon>Ascomycota</taxon>
        <taxon>Pezizomycotina</taxon>
        <taxon>Sordariomycetes</taxon>
        <taxon>Xylariomycetidae</taxon>
        <taxon>Amphisphaeriales</taxon>
        <taxon>Sporocadaceae</taxon>
        <taxon>Truncatella</taxon>
    </lineage>
</organism>
<dbReference type="EMBL" id="JAGPXC010000003">
    <property type="protein sequence ID" value="KAH6655499.1"/>
    <property type="molecule type" value="Genomic_DNA"/>
</dbReference>